<accession>A0A7T4N9K5</accession>
<name>A0A7T4N9K5_9BURK</name>
<dbReference type="PROSITE" id="PS51257">
    <property type="entry name" value="PROKAR_LIPOPROTEIN"/>
    <property type="match status" value="1"/>
</dbReference>
<gene>
    <name evidence="3" type="ORF">I6I06_20405</name>
</gene>
<protein>
    <submittedName>
        <fullName evidence="3">DUF3443 family protein</fullName>
    </submittedName>
</protein>
<evidence type="ECO:0000256" key="1">
    <source>
        <dbReference type="SAM" id="MobiDB-lite"/>
    </source>
</evidence>
<dbReference type="AlphaFoldDB" id="A0A7T4N9K5"/>
<dbReference type="EMBL" id="CP066076">
    <property type="protein sequence ID" value="QQC67726.1"/>
    <property type="molecule type" value="Genomic_DNA"/>
</dbReference>
<dbReference type="Pfam" id="PF11925">
    <property type="entry name" value="DUF3443"/>
    <property type="match status" value="1"/>
</dbReference>
<evidence type="ECO:0000313" key="3">
    <source>
        <dbReference type="EMBL" id="QQC67726.1"/>
    </source>
</evidence>
<evidence type="ECO:0000313" key="4">
    <source>
        <dbReference type="Proteomes" id="UP000595610"/>
    </source>
</evidence>
<feature type="chain" id="PRO_5032815334" evidence="2">
    <location>
        <begin position="21"/>
        <end position="436"/>
    </location>
</feature>
<reference evidence="3 4" key="1">
    <citation type="submission" date="2020-12" db="EMBL/GenBank/DDBJ databases">
        <title>FDA dAtabase for Regulatory Grade micrObial Sequences (FDA-ARGOS): Supporting development and validation of Infectious Disease Dx tests.</title>
        <authorList>
            <person name="Nelson B."/>
            <person name="Plummer A."/>
            <person name="Tallon L."/>
            <person name="Sadzewicz L."/>
            <person name="Zhao X."/>
            <person name="Boylan J."/>
            <person name="Ott S."/>
            <person name="Bowen H."/>
            <person name="Vavikolanu K."/>
            <person name="Mehta A."/>
            <person name="Aluvathingal J."/>
            <person name="Nadendla S."/>
            <person name="Myers T."/>
            <person name="Yan Y."/>
            <person name="Sichtig H."/>
        </authorList>
    </citation>
    <scope>NUCLEOTIDE SEQUENCE [LARGE SCALE GENOMIC DNA]</scope>
    <source>
        <strain evidence="3 4">FDAARGOS_1049</strain>
    </source>
</reference>
<dbReference type="Proteomes" id="UP000595610">
    <property type="component" value="Chromosome 2"/>
</dbReference>
<organism evidence="3 4">
    <name type="scientific">Paraburkholderia ginsengisoli</name>
    <dbReference type="NCBI Taxonomy" id="311231"/>
    <lineage>
        <taxon>Bacteria</taxon>
        <taxon>Pseudomonadati</taxon>
        <taxon>Pseudomonadota</taxon>
        <taxon>Betaproteobacteria</taxon>
        <taxon>Burkholderiales</taxon>
        <taxon>Burkholderiaceae</taxon>
        <taxon>Paraburkholderia</taxon>
    </lineage>
</organism>
<sequence>MRRFAWAIVAMLGISLSACGGSGGGGSSASTTGDTTTHAPANAPAGTTGVTSASTPEPSAIPTANAALNTVPVLVSSTPFAVRNFPMVNVTICTPKTNATSNCSTIDNVLIDTGSFGLRLFASAVPAATLSTLPTQTGPSTGSRIAECTQFGSGYTWGTVRNADIGMSGEIAQDVPIQVISDPSLTQSAPTDCQQSAALSTPLSLGANGILGVGVNPRDCGVSCTSGDQSGFYYACDSSACTAVTQALNQQVANPVHFFAVDNNGIVLEMPQVAANGSASASGTLVFGIDTQSNNMLAGTGATVLTTDQYGNFNAAYNGATFAGSAFFDSGSTDLFFQDASIDLNSLRFYVPGSTLSRAVTITGQNNATTSINFTVANALALLTSDNYAFNNLAHYMAGTFDFGIPFFYGRHVYVGIAGTSSSGGGTGPYVAYVSN</sequence>
<evidence type="ECO:0000256" key="2">
    <source>
        <dbReference type="SAM" id="SignalP"/>
    </source>
</evidence>
<dbReference type="KEGG" id="pgis:I6I06_20405"/>
<feature type="compositionally biased region" description="Low complexity" evidence="1">
    <location>
        <begin position="28"/>
        <end position="37"/>
    </location>
</feature>
<feature type="region of interest" description="Disordered" evidence="1">
    <location>
        <begin position="25"/>
        <end position="58"/>
    </location>
</feature>
<proteinExistence type="predicted"/>
<feature type="compositionally biased region" description="Polar residues" evidence="1">
    <location>
        <begin position="48"/>
        <end position="57"/>
    </location>
</feature>
<keyword evidence="4" id="KW-1185">Reference proteome</keyword>
<keyword evidence="2" id="KW-0732">Signal</keyword>
<feature type="signal peptide" evidence="2">
    <location>
        <begin position="1"/>
        <end position="20"/>
    </location>
</feature>
<dbReference type="InterPro" id="IPR021847">
    <property type="entry name" value="DUF3443"/>
</dbReference>